<evidence type="ECO:0000313" key="2">
    <source>
        <dbReference type="Proteomes" id="UP001642464"/>
    </source>
</evidence>
<accession>A0ABP0M5H8</accession>
<dbReference type="InterPro" id="IPR003876">
    <property type="entry name" value="Arg_deiminase"/>
</dbReference>
<dbReference type="Gene3D" id="3.75.10.10">
    <property type="entry name" value="L-arginine/glycine Amidinotransferase, Chain A"/>
    <property type="match status" value="3"/>
</dbReference>
<dbReference type="SUPFAM" id="SSF55909">
    <property type="entry name" value="Pentein"/>
    <property type="match status" value="2"/>
</dbReference>
<dbReference type="EMBL" id="CAXAMM010019935">
    <property type="protein sequence ID" value="CAK9046740.1"/>
    <property type="molecule type" value="Genomic_DNA"/>
</dbReference>
<dbReference type="PANTHER" id="PTHR43224:SF1">
    <property type="entry name" value="AMIDINOTRANSFERASE"/>
    <property type="match status" value="1"/>
</dbReference>
<dbReference type="PANTHER" id="PTHR43224">
    <property type="entry name" value="AMIDINOTRANSFERASE"/>
    <property type="match status" value="1"/>
</dbReference>
<dbReference type="Pfam" id="PF02274">
    <property type="entry name" value="ADI"/>
    <property type="match status" value="2"/>
</dbReference>
<dbReference type="InterPro" id="IPR014541">
    <property type="entry name" value="Amdntrnsf_FN0238"/>
</dbReference>
<gene>
    <name evidence="1" type="ORF">SCF082_LOCUS26268</name>
</gene>
<proteinExistence type="predicted"/>
<dbReference type="Proteomes" id="UP001642464">
    <property type="component" value="Unassembled WGS sequence"/>
</dbReference>
<dbReference type="Gene3D" id="1.10.3930.10">
    <property type="entry name" value="Arginine deiminase"/>
    <property type="match status" value="1"/>
</dbReference>
<dbReference type="PRINTS" id="PR01466">
    <property type="entry name" value="ARGDEIMINASE"/>
</dbReference>
<reference evidence="1 2" key="1">
    <citation type="submission" date="2024-02" db="EMBL/GenBank/DDBJ databases">
        <authorList>
            <person name="Chen Y."/>
            <person name="Shah S."/>
            <person name="Dougan E. K."/>
            <person name="Thang M."/>
            <person name="Chan C."/>
        </authorList>
    </citation>
    <scope>NUCLEOTIDE SEQUENCE [LARGE SCALE GENOMIC DNA]</scope>
</reference>
<organism evidence="1 2">
    <name type="scientific">Durusdinium trenchii</name>
    <dbReference type="NCBI Taxonomy" id="1381693"/>
    <lineage>
        <taxon>Eukaryota</taxon>
        <taxon>Sar</taxon>
        <taxon>Alveolata</taxon>
        <taxon>Dinophyceae</taxon>
        <taxon>Suessiales</taxon>
        <taxon>Symbiodiniaceae</taxon>
        <taxon>Durusdinium</taxon>
    </lineage>
</organism>
<sequence>MWARALRGATRLARHGPVNRSGWRPLRALSGLTGLPGAKTILEENVADSVFMVKPTGFSSNLETMQDNKFMGALEEPMSSDKLRDVVMAEWQGLVSSLEEAGVEVLTAEAQGLPDEVFPNNWFSTHSDGRVVIYPMKAPSRAAEIRPDIVDRVRKKFGLLEPIYDLSPWAKSNVALEGTGSLVLDRHSRMAYVATSKRADRNLAQIWAKEMGYELVAFSSRDRSGQEIYHTNVLMSVNTNFAVLCPSAIPDQSELAAVYEALKKSTKVVVNVTMEQLENFACNCLQLRGSQGTVLAISEAGWRSLDDSQRGVLESCVNKVVTAPVPTLERIGGGSVRCMVAELFKRRGMTQDSKKELNCCESEHGRLELVIVHEPGLEVDAVMPWTLDTMKVDECFNRVHLKAQHRVFSQLLKSRGAQVVHVRDLLIEVSHQGEEVRRELFESVWGKKFVDGHNLASLQVDQLITGFSREPLQFEQPPLMNLFFMRDPVFSVPGGWVVIARPYYPIRHQESRLMRAIFRLHPSLKNVKVYEGLIDDPEVTIEGGDVLVADQETVLVGVSQRTNEKGADKLAKFLFENTPVQRVVKVFIPKQRAFMHLDTLFTFLDRATVLTMPYFWSKPEIYAEVARRSNQLNEKMGSDQRQNVEEWVKEPPRIEVLSKGDPTPKKYKHAMTGLQAEGVIDQALFVCGAEGSWPSPEAHVAAALTEQWNDAANVFCLSPGTVVAYKWCTRTIAHLQDAGVDVLELDGVELMKGRGGARCMTFPMRRSLSLEV</sequence>
<comment type="caution">
    <text evidence="1">The sequence shown here is derived from an EMBL/GenBank/DDBJ whole genome shotgun (WGS) entry which is preliminary data.</text>
</comment>
<evidence type="ECO:0000313" key="1">
    <source>
        <dbReference type="EMBL" id="CAK9046740.1"/>
    </source>
</evidence>
<protein>
    <submittedName>
        <fullName evidence="1">Arginine deiminase (ADI) (Arginine dihydrolase) (AD)</fullName>
    </submittedName>
</protein>
<name>A0ABP0M5H8_9DINO</name>
<keyword evidence="2" id="KW-1185">Reference proteome</keyword>
<dbReference type="Pfam" id="PF19420">
    <property type="entry name" value="DDAH_eukar"/>
    <property type="match status" value="1"/>
</dbReference>